<keyword evidence="6" id="KW-1185">Reference proteome</keyword>
<keyword evidence="3 4" id="KW-0732">Signal</keyword>
<evidence type="ECO:0000313" key="5">
    <source>
        <dbReference type="EMBL" id="MEN2785814.1"/>
    </source>
</evidence>
<proteinExistence type="inferred from homology"/>
<dbReference type="PROSITE" id="PS51318">
    <property type="entry name" value="TAT"/>
    <property type="match status" value="1"/>
</dbReference>
<dbReference type="EMBL" id="JBDIMF010000001">
    <property type="protein sequence ID" value="MEN2785814.1"/>
    <property type="molecule type" value="Genomic_DNA"/>
</dbReference>
<comment type="caution">
    <text evidence="5">The sequence shown here is derived from an EMBL/GenBank/DDBJ whole genome shotgun (WGS) entry which is preliminary data.</text>
</comment>
<dbReference type="PANTHER" id="PTHR30632:SF17">
    <property type="entry name" value="MOLYBDATE-BINDING PROTEIN MODA"/>
    <property type="match status" value="1"/>
</dbReference>
<keyword evidence="2" id="KW-0479">Metal-binding</keyword>
<gene>
    <name evidence="5" type="primary">modA</name>
    <name evidence="5" type="ORF">ABC969_05195</name>
</gene>
<dbReference type="Pfam" id="PF13531">
    <property type="entry name" value="SBP_bac_11"/>
    <property type="match status" value="1"/>
</dbReference>
<evidence type="ECO:0000313" key="6">
    <source>
        <dbReference type="Proteomes" id="UP001404104"/>
    </source>
</evidence>
<dbReference type="InterPro" id="IPR006311">
    <property type="entry name" value="TAT_signal"/>
</dbReference>
<accession>A0ABU9XPR7</accession>
<evidence type="ECO:0000256" key="4">
    <source>
        <dbReference type="SAM" id="SignalP"/>
    </source>
</evidence>
<protein>
    <submittedName>
        <fullName evidence="5">Molybdate ABC transporter substrate-binding protein</fullName>
    </submittedName>
</protein>
<comment type="similarity">
    <text evidence="1">Belongs to the bacterial solute-binding protein ModA family.</text>
</comment>
<dbReference type="Proteomes" id="UP001404104">
    <property type="component" value="Unassembled WGS sequence"/>
</dbReference>
<organism evidence="5 6">
    <name type="scientific">Sphingomonas qilianensis</name>
    <dbReference type="NCBI Taxonomy" id="1736690"/>
    <lineage>
        <taxon>Bacteria</taxon>
        <taxon>Pseudomonadati</taxon>
        <taxon>Pseudomonadota</taxon>
        <taxon>Alphaproteobacteria</taxon>
        <taxon>Sphingomonadales</taxon>
        <taxon>Sphingomonadaceae</taxon>
        <taxon>Sphingomonas</taxon>
    </lineage>
</organism>
<dbReference type="Gene3D" id="3.40.190.10">
    <property type="entry name" value="Periplasmic binding protein-like II"/>
    <property type="match status" value="2"/>
</dbReference>
<evidence type="ECO:0000256" key="1">
    <source>
        <dbReference type="ARBA" id="ARBA00009175"/>
    </source>
</evidence>
<dbReference type="PIRSF" id="PIRSF004846">
    <property type="entry name" value="ModA"/>
    <property type="match status" value="1"/>
</dbReference>
<evidence type="ECO:0000256" key="2">
    <source>
        <dbReference type="ARBA" id="ARBA00022723"/>
    </source>
</evidence>
<dbReference type="InterPro" id="IPR050682">
    <property type="entry name" value="ModA/WtpA"/>
</dbReference>
<reference evidence="5 6" key="1">
    <citation type="submission" date="2024-05" db="EMBL/GenBank/DDBJ databases">
        <authorList>
            <person name="Liu Q."/>
            <person name="Xin Y.-H."/>
        </authorList>
    </citation>
    <scope>NUCLEOTIDE SEQUENCE [LARGE SCALE GENOMIC DNA]</scope>
    <source>
        <strain evidence="5 6">CGMCC 1.15349</strain>
    </source>
</reference>
<evidence type="ECO:0000256" key="3">
    <source>
        <dbReference type="ARBA" id="ARBA00022729"/>
    </source>
</evidence>
<sequence length="259" mass="26732">MPRPRTLLTTLAALAAALLLALAPANAQPRAPLVLAAASLQESMTAAAAAWARRGHPRPVISFAASSALARQLIAGAPADLFLSADEQWMNAVAAKNLLAPATRADFLGNRLVVIAPAGSATRIPQRPAAALARTLGAGPLAMADPASVPAGKYGKLALQRLGAWGQVAPQVVAAENVRAALALVERGAAPLGIVYATDARASRAVRIAGVFPAASHPPIVYPLARLAASRNLEGEAFRRFLLSRAGKAIFVRYGFIAR</sequence>
<dbReference type="SUPFAM" id="SSF53850">
    <property type="entry name" value="Periplasmic binding protein-like II"/>
    <property type="match status" value="1"/>
</dbReference>
<dbReference type="PANTHER" id="PTHR30632">
    <property type="entry name" value="MOLYBDATE-BINDING PERIPLASMIC PROTEIN"/>
    <property type="match status" value="1"/>
</dbReference>
<feature type="chain" id="PRO_5047025100" evidence="4">
    <location>
        <begin position="28"/>
        <end position="259"/>
    </location>
</feature>
<dbReference type="InterPro" id="IPR005950">
    <property type="entry name" value="ModA"/>
</dbReference>
<feature type="signal peptide" evidence="4">
    <location>
        <begin position="1"/>
        <end position="27"/>
    </location>
</feature>
<name>A0ABU9XPR7_9SPHN</name>
<dbReference type="NCBIfam" id="TIGR01256">
    <property type="entry name" value="modA"/>
    <property type="match status" value="1"/>
</dbReference>
<dbReference type="RefSeq" id="WP_345863442.1">
    <property type="nucleotide sequence ID" value="NZ_JBDIMF010000001.1"/>
</dbReference>